<dbReference type="Pfam" id="PF02342">
    <property type="entry name" value="TerD"/>
    <property type="match status" value="1"/>
</dbReference>
<dbReference type="PANTHER" id="PTHR32097:SF17">
    <property type="entry name" value="CAMP-BINDING PROTEIN 1-RELATED"/>
    <property type="match status" value="1"/>
</dbReference>
<name>A0A7W4VVW8_9ACTN</name>
<feature type="domain" description="TerD" evidence="1">
    <location>
        <begin position="2"/>
        <end position="168"/>
    </location>
</feature>
<comment type="caution">
    <text evidence="2">The sequence shown here is derived from an EMBL/GenBank/DDBJ whole genome shotgun (WGS) entry which is preliminary data.</text>
</comment>
<dbReference type="Proteomes" id="UP000589626">
    <property type="component" value="Unassembled WGS sequence"/>
</dbReference>
<reference evidence="2 3" key="1">
    <citation type="submission" date="2020-08" db="EMBL/GenBank/DDBJ databases">
        <title>Sequencing the genomes of 1000 actinobacteria strains.</title>
        <authorList>
            <person name="Klenk H.-P."/>
        </authorList>
    </citation>
    <scope>NUCLEOTIDE SEQUENCE [LARGE SCALE GENOMIC DNA]</scope>
    <source>
        <strain evidence="2 3">DSM 105498</strain>
    </source>
</reference>
<dbReference type="PANTHER" id="PTHR32097">
    <property type="entry name" value="CAMP-BINDING PROTEIN 1-RELATED"/>
    <property type="match status" value="1"/>
</dbReference>
<accession>A0A7W4VVW8</accession>
<evidence type="ECO:0000259" key="1">
    <source>
        <dbReference type="Pfam" id="PF02342"/>
    </source>
</evidence>
<dbReference type="CDD" id="cd06974">
    <property type="entry name" value="TerD_like"/>
    <property type="match status" value="1"/>
</dbReference>
<dbReference type="RefSeq" id="WP_183592707.1">
    <property type="nucleotide sequence ID" value="NZ_JACHWR010000002.1"/>
</dbReference>
<dbReference type="InterPro" id="IPR003325">
    <property type="entry name" value="TerD"/>
</dbReference>
<evidence type="ECO:0000313" key="2">
    <source>
        <dbReference type="EMBL" id="MBB3042776.1"/>
    </source>
</evidence>
<gene>
    <name evidence="2" type="ORF">FHU40_002594</name>
</gene>
<protein>
    <submittedName>
        <fullName evidence="2">Tellurium resistance protein TerZ</fullName>
    </submittedName>
</protein>
<sequence>MIELTSGQEIELAGKLRMGLGWDQAPGAGALSSGGARAADLDASAVQFGGGRLFDIAFYNNHTTRDGSVEHLGDNTSGSGEGDDEQILVDLDRVHPQIDTVFLLVTSYQGQTLEWIANAYCRVVDERDVELARVTLTLGVPETGVVLARIGRSGDGWRLRALAEPVPVKLPTESERALKRLL</sequence>
<evidence type="ECO:0000313" key="3">
    <source>
        <dbReference type="Proteomes" id="UP000589626"/>
    </source>
</evidence>
<dbReference type="Gene3D" id="2.60.60.30">
    <property type="entry name" value="sav2460 like domains"/>
    <property type="match status" value="1"/>
</dbReference>
<proteinExistence type="predicted"/>
<organism evidence="2 3">
    <name type="scientific">Nocardioides soli</name>
    <dbReference type="NCBI Taxonomy" id="1036020"/>
    <lineage>
        <taxon>Bacteria</taxon>
        <taxon>Bacillati</taxon>
        <taxon>Actinomycetota</taxon>
        <taxon>Actinomycetes</taxon>
        <taxon>Propionibacteriales</taxon>
        <taxon>Nocardioidaceae</taxon>
        <taxon>Nocardioides</taxon>
    </lineage>
</organism>
<dbReference type="AlphaFoldDB" id="A0A7W4VVW8"/>
<dbReference type="EMBL" id="JACHWR010000002">
    <property type="protein sequence ID" value="MBB3042776.1"/>
    <property type="molecule type" value="Genomic_DNA"/>
</dbReference>
<keyword evidence="3" id="KW-1185">Reference proteome</keyword>
<dbReference type="InterPro" id="IPR051324">
    <property type="entry name" value="Stress/Tellurium_Resist"/>
</dbReference>